<dbReference type="RefSeq" id="XP_025481479.1">
    <property type="nucleotide sequence ID" value="XM_025618190.1"/>
</dbReference>
<evidence type="ECO:0000313" key="2">
    <source>
        <dbReference type="Proteomes" id="UP000247647"/>
    </source>
</evidence>
<proteinExistence type="predicted"/>
<accession>A0A318YN28</accession>
<dbReference type="EMBL" id="KZ821454">
    <property type="protein sequence ID" value="PYH36001.1"/>
    <property type="molecule type" value="Genomic_DNA"/>
</dbReference>
<gene>
    <name evidence="1" type="ORF">BO87DRAFT_15309</name>
</gene>
<protein>
    <submittedName>
        <fullName evidence="1">Uncharacterized protein</fullName>
    </submittedName>
</protein>
<organism evidence="1 2">
    <name type="scientific">Aspergillus neoniger (strain CBS 115656)</name>
    <dbReference type="NCBI Taxonomy" id="1448310"/>
    <lineage>
        <taxon>Eukaryota</taxon>
        <taxon>Fungi</taxon>
        <taxon>Dikarya</taxon>
        <taxon>Ascomycota</taxon>
        <taxon>Pezizomycotina</taxon>
        <taxon>Eurotiomycetes</taxon>
        <taxon>Eurotiomycetidae</taxon>
        <taxon>Eurotiales</taxon>
        <taxon>Aspergillaceae</taxon>
        <taxon>Aspergillus</taxon>
        <taxon>Aspergillus subgen. Circumdati</taxon>
    </lineage>
</organism>
<dbReference type="Proteomes" id="UP000247647">
    <property type="component" value="Unassembled WGS sequence"/>
</dbReference>
<sequence length="51" mass="5804">MMNMKMLASGTRPQLGKLHTLITHSGWRERTSLVQRIMISAHFSTLCHPPT</sequence>
<reference evidence="1" key="1">
    <citation type="submission" date="2016-12" db="EMBL/GenBank/DDBJ databases">
        <title>The genomes of Aspergillus section Nigri reveals drivers in fungal speciation.</title>
        <authorList>
            <consortium name="DOE Joint Genome Institute"/>
            <person name="Vesth T.C."/>
            <person name="Nybo J."/>
            <person name="Theobald S."/>
            <person name="Brandl J."/>
            <person name="Frisvad J.C."/>
            <person name="Nielsen K.F."/>
            <person name="Lyhne E.K."/>
            <person name="Kogle M.E."/>
            <person name="Kuo A."/>
            <person name="Riley R."/>
            <person name="Clum A."/>
            <person name="Nolan M."/>
            <person name="Lipzen A."/>
            <person name="Salamov A."/>
            <person name="Henrissat B."/>
            <person name="Wiebenga A."/>
            <person name="De Vries R.P."/>
            <person name="Grigoriev I.V."/>
            <person name="Mortensen U.H."/>
            <person name="Andersen M.R."/>
            <person name="Baker S.E."/>
        </authorList>
    </citation>
    <scope>NUCLEOTIDE SEQUENCE [LARGE SCALE GENOMIC DNA]</scope>
    <source>
        <strain evidence="1">CBS 115656</strain>
    </source>
</reference>
<keyword evidence="2" id="KW-1185">Reference proteome</keyword>
<dbReference type="AlphaFoldDB" id="A0A318YN28"/>
<name>A0A318YN28_ASPNB</name>
<evidence type="ECO:0000313" key="1">
    <source>
        <dbReference type="EMBL" id="PYH36001.1"/>
    </source>
</evidence>
<dbReference type="GeneID" id="37120646"/>